<protein>
    <submittedName>
        <fullName evidence="3">UspA domain-containing protein</fullName>
    </submittedName>
</protein>
<reference evidence="3 4" key="1">
    <citation type="journal article" date="2014" name="PLoS Genet.">
        <title>Phylogenetically driven sequencing of extremely halophilic archaea reveals strategies for static and dynamic osmo-response.</title>
        <authorList>
            <person name="Becker E.A."/>
            <person name="Seitzer P.M."/>
            <person name="Tritt A."/>
            <person name="Larsen D."/>
            <person name="Krusor M."/>
            <person name="Yao A.I."/>
            <person name="Wu D."/>
            <person name="Madern D."/>
            <person name="Eisen J.A."/>
            <person name="Darling A.E."/>
            <person name="Facciotti M.T."/>
        </authorList>
    </citation>
    <scope>NUCLEOTIDE SEQUENCE [LARGE SCALE GENOMIC DNA]</scope>
    <source>
        <strain evidence="3 4">JCM 12255</strain>
    </source>
</reference>
<dbReference type="PANTHER" id="PTHR46268:SF24">
    <property type="entry name" value="UNIVERSAL STRESS PROTEIN"/>
    <property type="match status" value="1"/>
</dbReference>
<name>L9WJL8_9EURY</name>
<dbReference type="InterPro" id="IPR006016">
    <property type="entry name" value="UspA"/>
</dbReference>
<dbReference type="Pfam" id="PF00582">
    <property type="entry name" value="Usp"/>
    <property type="match status" value="1"/>
</dbReference>
<dbReference type="Proteomes" id="UP000011602">
    <property type="component" value="Unassembled WGS sequence"/>
</dbReference>
<dbReference type="PATRIC" id="fig|1227499.3.peg.4500"/>
<dbReference type="InterPro" id="IPR006015">
    <property type="entry name" value="Universal_stress_UspA"/>
</dbReference>
<feature type="domain" description="UspA" evidence="2">
    <location>
        <begin position="2"/>
        <end position="145"/>
    </location>
</feature>
<dbReference type="RefSeq" id="WP_007261625.1">
    <property type="nucleotide sequence ID" value="NZ_AOHZ01000111.1"/>
</dbReference>
<dbReference type="AlphaFoldDB" id="L9WJL8"/>
<evidence type="ECO:0000313" key="4">
    <source>
        <dbReference type="Proteomes" id="UP000011602"/>
    </source>
</evidence>
<dbReference type="CDD" id="cd00293">
    <property type="entry name" value="USP-like"/>
    <property type="match status" value="1"/>
</dbReference>
<evidence type="ECO:0000313" key="3">
    <source>
        <dbReference type="EMBL" id="ELY48533.1"/>
    </source>
</evidence>
<accession>L9WJL8</accession>
<organism evidence="3 4">
    <name type="scientific">Natronolimnohabitans innermongolicus JCM 12255</name>
    <dbReference type="NCBI Taxonomy" id="1227499"/>
    <lineage>
        <taxon>Archaea</taxon>
        <taxon>Methanobacteriati</taxon>
        <taxon>Methanobacteriota</taxon>
        <taxon>Stenosarchaea group</taxon>
        <taxon>Halobacteria</taxon>
        <taxon>Halobacteriales</taxon>
        <taxon>Natrialbaceae</taxon>
        <taxon>Natronolimnohabitans</taxon>
    </lineage>
</organism>
<dbReference type="EMBL" id="AOHZ01000111">
    <property type="protein sequence ID" value="ELY48533.1"/>
    <property type="molecule type" value="Genomic_DNA"/>
</dbReference>
<dbReference type="PANTHER" id="PTHR46268">
    <property type="entry name" value="STRESS RESPONSE PROTEIN NHAX"/>
    <property type="match status" value="1"/>
</dbReference>
<dbReference type="OrthoDB" id="105697at2157"/>
<dbReference type="SUPFAM" id="SSF52402">
    <property type="entry name" value="Adenine nucleotide alpha hydrolases-like"/>
    <property type="match status" value="1"/>
</dbReference>
<dbReference type="eggNOG" id="arCOG02053">
    <property type="taxonomic scope" value="Archaea"/>
</dbReference>
<dbReference type="PRINTS" id="PR01438">
    <property type="entry name" value="UNVRSLSTRESS"/>
</dbReference>
<evidence type="ECO:0000256" key="1">
    <source>
        <dbReference type="ARBA" id="ARBA00008791"/>
    </source>
</evidence>
<comment type="caution">
    <text evidence="3">The sequence shown here is derived from an EMBL/GenBank/DDBJ whole genome shotgun (WGS) entry which is preliminary data.</text>
</comment>
<dbReference type="Gene3D" id="3.40.50.620">
    <property type="entry name" value="HUPs"/>
    <property type="match status" value="1"/>
</dbReference>
<dbReference type="InterPro" id="IPR014729">
    <property type="entry name" value="Rossmann-like_a/b/a_fold"/>
</dbReference>
<proteinExistence type="inferred from homology"/>
<dbReference type="STRING" id="1227499.C493_21906"/>
<keyword evidence="4" id="KW-1185">Reference proteome</keyword>
<gene>
    <name evidence="3" type="ORF">C493_21906</name>
</gene>
<comment type="similarity">
    <text evidence="1">Belongs to the universal stress protein A family.</text>
</comment>
<evidence type="ECO:0000259" key="2">
    <source>
        <dbReference type="Pfam" id="PF00582"/>
    </source>
</evidence>
<sequence length="145" mass="15573">MPNHVLVPIDGSPPSWAALECAAEQFPDSQLTVLHVVDPVAGSYGGTEGAYYDVNAFDRARERGETLCEQALERLEDEGYESVADVETAVETGRPARTIVSYADEHDVDHVVIGSHGRSGVSRVLLGSVAETVSRRVAVPVTIVR</sequence>